<dbReference type="AlphaFoldDB" id="A0A0F9TGZ6"/>
<gene>
    <name evidence="1" type="ORF">LCGC14_0392630</name>
</gene>
<protein>
    <submittedName>
        <fullName evidence="1">Uncharacterized protein</fullName>
    </submittedName>
</protein>
<accession>A0A0F9TGZ6</accession>
<organism evidence="1">
    <name type="scientific">marine sediment metagenome</name>
    <dbReference type="NCBI Taxonomy" id="412755"/>
    <lineage>
        <taxon>unclassified sequences</taxon>
        <taxon>metagenomes</taxon>
        <taxon>ecological metagenomes</taxon>
    </lineage>
</organism>
<name>A0A0F9TGZ6_9ZZZZ</name>
<proteinExistence type="predicted"/>
<comment type="caution">
    <text evidence="1">The sequence shown here is derived from an EMBL/GenBank/DDBJ whole genome shotgun (WGS) entry which is preliminary data.</text>
</comment>
<evidence type="ECO:0000313" key="1">
    <source>
        <dbReference type="EMBL" id="KKN74177.1"/>
    </source>
</evidence>
<sequence length="86" mass="9678">MERWSDGSPAPSLGLVKLDSLRGQPTVNVVMVIRVPKGECRIFNNPKLESRVSRQIKPALSLAVLERLTNNRCEAVRAFMEEHGYD</sequence>
<dbReference type="EMBL" id="LAZR01000330">
    <property type="protein sequence ID" value="KKN74177.1"/>
    <property type="molecule type" value="Genomic_DNA"/>
</dbReference>
<reference evidence="1" key="1">
    <citation type="journal article" date="2015" name="Nature">
        <title>Complex archaea that bridge the gap between prokaryotes and eukaryotes.</title>
        <authorList>
            <person name="Spang A."/>
            <person name="Saw J.H."/>
            <person name="Jorgensen S.L."/>
            <person name="Zaremba-Niedzwiedzka K."/>
            <person name="Martijn J."/>
            <person name="Lind A.E."/>
            <person name="van Eijk R."/>
            <person name="Schleper C."/>
            <person name="Guy L."/>
            <person name="Ettema T.J."/>
        </authorList>
    </citation>
    <scope>NUCLEOTIDE SEQUENCE</scope>
</reference>